<dbReference type="RefSeq" id="XP_035784315.1">
    <property type="nucleotide sequence ID" value="XM_035928422.1"/>
</dbReference>
<dbReference type="AlphaFoldDB" id="A0A8W7JTS2"/>
<protein>
    <submittedName>
        <fullName evidence="1">Uncharacterized protein</fullName>
    </submittedName>
</protein>
<dbReference type="EnsemblMetazoa" id="AALB007327-RA">
    <property type="protein sequence ID" value="AALB007327-PA"/>
    <property type="gene ID" value="AALB007327"/>
</dbReference>
<evidence type="ECO:0000313" key="2">
    <source>
        <dbReference type="Proteomes" id="UP000069272"/>
    </source>
</evidence>
<keyword evidence="2" id="KW-1185">Reference proteome</keyword>
<dbReference type="OrthoDB" id="7925836at2759"/>
<dbReference type="Proteomes" id="UP000069272">
    <property type="component" value="Chromosome 3L"/>
</dbReference>
<evidence type="ECO:0000313" key="1">
    <source>
        <dbReference type="EnsemblMetazoa" id="AALB007327-PA"/>
    </source>
</evidence>
<reference evidence="1 2" key="1">
    <citation type="journal article" date="2017" name="G3 (Bethesda)">
        <title>The Physical Genome Mapping of Anopheles albimanus Corrected Scaffold Misassemblies and Identified Interarm Rearrangements in Genus Anopheles.</title>
        <authorList>
            <person name="Artemov G.N."/>
            <person name="Peery A.N."/>
            <person name="Jiang X."/>
            <person name="Tu Z."/>
            <person name="Stegniy V.N."/>
            <person name="Sharakhova M.V."/>
            <person name="Sharakhov I.V."/>
        </authorList>
    </citation>
    <scope>NUCLEOTIDE SEQUENCE [LARGE SCALE GENOMIC DNA]</scope>
    <source>
        <strain evidence="1 2">ALBI9_A</strain>
    </source>
</reference>
<proteinExistence type="predicted"/>
<accession>A0A8W7JTS2</accession>
<organism evidence="1 2">
    <name type="scientific">Anopheles albimanus</name>
    <name type="common">New world malaria mosquito</name>
    <dbReference type="NCBI Taxonomy" id="7167"/>
    <lineage>
        <taxon>Eukaryota</taxon>
        <taxon>Metazoa</taxon>
        <taxon>Ecdysozoa</taxon>
        <taxon>Arthropoda</taxon>
        <taxon>Hexapoda</taxon>
        <taxon>Insecta</taxon>
        <taxon>Pterygota</taxon>
        <taxon>Neoptera</taxon>
        <taxon>Endopterygota</taxon>
        <taxon>Diptera</taxon>
        <taxon>Nematocera</taxon>
        <taxon>Culicoidea</taxon>
        <taxon>Culicidae</taxon>
        <taxon>Anophelinae</taxon>
        <taxon>Anopheles</taxon>
    </lineage>
</organism>
<name>A0A8W7JTS2_ANOAL</name>
<sequence length="187" mass="22141">MACGGAPEKTLEKINVAYGAVVDKISIERFGIFRPFFSDAEDIETLAGEFRRELVDAFTKKISKLWSEADIERNLEILELLRRNKHENDLTAKWRPTGKSAFEQIRPLIVNKLNWSLKFYQYQLAFQQVRTEELIVAIEGKRQRYQAMVAERVHKLQQMDNEQEEYEQDRFMLRALNSELRKRVEQK</sequence>
<reference evidence="1" key="2">
    <citation type="submission" date="2022-08" db="UniProtKB">
        <authorList>
            <consortium name="EnsemblMetazoa"/>
        </authorList>
    </citation>
    <scope>IDENTIFICATION</scope>
    <source>
        <strain evidence="1">STECLA/ALBI9_A</strain>
    </source>
</reference>
<dbReference type="KEGG" id="aali:118462597"/>
<dbReference type="GeneID" id="118462597"/>